<organism evidence="3 4">
    <name type="scientific">Trypanosoma equiperdum</name>
    <dbReference type="NCBI Taxonomy" id="5694"/>
    <lineage>
        <taxon>Eukaryota</taxon>
        <taxon>Discoba</taxon>
        <taxon>Euglenozoa</taxon>
        <taxon>Kinetoplastea</taxon>
        <taxon>Metakinetoplastina</taxon>
        <taxon>Trypanosomatida</taxon>
        <taxon>Trypanosomatidae</taxon>
        <taxon>Trypanosoma</taxon>
    </lineage>
</organism>
<gene>
    <name evidence="3" type="ORF">TEOVI_000268700</name>
</gene>
<dbReference type="EMBL" id="CZPT02001566">
    <property type="protein sequence ID" value="SCU71107.1"/>
    <property type="molecule type" value="Genomic_DNA"/>
</dbReference>
<dbReference type="VEuPathDB" id="TriTrypDB:TEOVI_000268700"/>
<dbReference type="Proteomes" id="UP000195570">
    <property type="component" value="Unassembled WGS sequence"/>
</dbReference>
<dbReference type="GO" id="GO:0005739">
    <property type="term" value="C:mitochondrion"/>
    <property type="evidence" value="ECO:0007669"/>
    <property type="project" value="TreeGrafter"/>
</dbReference>
<dbReference type="GeneID" id="92376627"/>
<feature type="domain" description="Complex 1 LYR protein" evidence="2">
    <location>
        <begin position="28"/>
        <end position="85"/>
    </location>
</feature>
<comment type="similarity">
    <text evidence="1">Belongs to the complex I LYR family.</text>
</comment>
<dbReference type="InterPro" id="IPR008011">
    <property type="entry name" value="Complex1_LYR_dom"/>
</dbReference>
<keyword evidence="4" id="KW-1185">Reference proteome</keyword>
<evidence type="ECO:0000313" key="4">
    <source>
        <dbReference type="Proteomes" id="UP000195570"/>
    </source>
</evidence>
<name>A0A1G4IG01_TRYEQ</name>
<dbReference type="InterPro" id="IPR040330">
    <property type="entry name" value="LYRM1"/>
</dbReference>
<dbReference type="PANTHER" id="PTHR14273:SF0">
    <property type="entry name" value="LYR MOTIF-CONTAINING PROTEIN 1"/>
    <property type="match status" value="1"/>
</dbReference>
<dbReference type="RefSeq" id="XP_067081823.1">
    <property type="nucleotide sequence ID" value="XM_067225722.1"/>
</dbReference>
<evidence type="ECO:0000256" key="1">
    <source>
        <dbReference type="ARBA" id="ARBA00009508"/>
    </source>
</evidence>
<accession>A0A1G4IG01</accession>
<sequence length="165" mass="18785">MYSKTPCVLGMPYEAAGAVLCNNPYRSQALSWYRKFLKAAFTVPWETDDDALYVMEESRRLFRQNARLTDVEMIQRKLREAEMRYELGVHYRIPYPRPVHKMQGSLQESGVPYAADLDSMYDHPVNPRTGRISEGSANYGVMGGVDNSNELLEGEMGADAEDFSK</sequence>
<proteinExistence type="inferred from homology"/>
<evidence type="ECO:0000313" key="3">
    <source>
        <dbReference type="EMBL" id="SCU71107.1"/>
    </source>
</evidence>
<dbReference type="AlphaFoldDB" id="A0A1G4IG01"/>
<dbReference type="PANTHER" id="PTHR14273">
    <property type="entry name" value="LYR MOTIF-CONTAINING PROTEIN 1"/>
    <property type="match status" value="1"/>
</dbReference>
<dbReference type="CDD" id="cd20261">
    <property type="entry name" value="Complex1_LYR_LYRM1"/>
    <property type="match status" value="1"/>
</dbReference>
<dbReference type="InterPro" id="IPR045294">
    <property type="entry name" value="Complex1_LYR_LYRM1"/>
</dbReference>
<dbReference type="Pfam" id="PF05347">
    <property type="entry name" value="Complex1_LYR"/>
    <property type="match status" value="1"/>
</dbReference>
<reference evidence="3" key="1">
    <citation type="submission" date="2016-09" db="EMBL/GenBank/DDBJ databases">
        <authorList>
            <person name="Hebert L."/>
            <person name="Moumen B."/>
        </authorList>
    </citation>
    <scope>NUCLEOTIDE SEQUENCE [LARGE SCALE GENOMIC DNA]</scope>
    <source>
        <strain evidence="3">OVI</strain>
    </source>
</reference>
<evidence type="ECO:0000259" key="2">
    <source>
        <dbReference type="Pfam" id="PF05347"/>
    </source>
</evidence>
<protein>
    <submittedName>
        <fullName evidence="3">Complex 1 protein (LYR family), putative</fullName>
    </submittedName>
</protein>
<comment type="caution">
    <text evidence="3">The sequence shown here is derived from an EMBL/GenBank/DDBJ whole genome shotgun (WGS) entry which is preliminary data.</text>
</comment>